<organism evidence="4 5">
    <name type="scientific">Thermoanaerobacter thermohydrosulfuricus</name>
    <name type="common">Clostridium thermohydrosulfuricum</name>
    <dbReference type="NCBI Taxonomy" id="1516"/>
    <lineage>
        <taxon>Bacteria</taxon>
        <taxon>Bacillati</taxon>
        <taxon>Bacillota</taxon>
        <taxon>Clostridia</taxon>
        <taxon>Thermoanaerobacterales</taxon>
        <taxon>Thermoanaerobacteraceae</taxon>
        <taxon>Thermoanaerobacter</taxon>
    </lineage>
</organism>
<evidence type="ECO:0000256" key="2">
    <source>
        <dbReference type="ARBA" id="ARBA00023210"/>
    </source>
</evidence>
<dbReference type="InterPro" id="IPR007170">
    <property type="entry name" value="SpoVG"/>
</dbReference>
<protein>
    <submittedName>
        <fullName evidence="4">Stage V sporulation protein G</fullName>
    </submittedName>
</protein>
<evidence type="ECO:0000313" key="5">
    <source>
        <dbReference type="Proteomes" id="UP000183404"/>
    </source>
</evidence>
<evidence type="ECO:0000313" key="4">
    <source>
        <dbReference type="EMBL" id="SDF01921.1"/>
    </source>
</evidence>
<proteinExistence type="predicted"/>
<dbReference type="PANTHER" id="PTHR38429">
    <property type="entry name" value="SEPTATION PROTEIN SPOVG-RELATED"/>
    <property type="match status" value="1"/>
</dbReference>
<gene>
    <name evidence="4" type="ORF">SAMN04244560_00111</name>
</gene>
<dbReference type="AlphaFoldDB" id="A0A1G7HND7"/>
<dbReference type="GO" id="GO:0000917">
    <property type="term" value="P:division septum assembly"/>
    <property type="evidence" value="ECO:0007669"/>
    <property type="project" value="UniProtKB-KW"/>
</dbReference>
<name>A0A1G7HND7_THETY</name>
<evidence type="ECO:0000256" key="3">
    <source>
        <dbReference type="ARBA" id="ARBA00023306"/>
    </source>
</evidence>
<evidence type="ECO:0000256" key="1">
    <source>
        <dbReference type="ARBA" id="ARBA00022618"/>
    </source>
</evidence>
<dbReference type="RefSeq" id="WP_074591897.1">
    <property type="nucleotide sequence ID" value="NZ_FNBS01000002.1"/>
</dbReference>
<keyword evidence="1" id="KW-0132">Cell division</keyword>
<dbReference type="SUPFAM" id="SSF160537">
    <property type="entry name" value="SpoVG-like"/>
    <property type="match status" value="1"/>
</dbReference>
<dbReference type="InterPro" id="IPR036751">
    <property type="entry name" value="SpoVG_sf"/>
</dbReference>
<dbReference type="Pfam" id="PF04026">
    <property type="entry name" value="SpoVG"/>
    <property type="match status" value="1"/>
</dbReference>
<accession>A0A1G7HND7</accession>
<dbReference type="GO" id="GO:0030435">
    <property type="term" value="P:sporulation resulting in formation of a cellular spore"/>
    <property type="evidence" value="ECO:0007669"/>
    <property type="project" value="InterPro"/>
</dbReference>
<keyword evidence="2" id="KW-0717">Septation</keyword>
<keyword evidence="3" id="KW-0131">Cell cycle</keyword>
<dbReference type="Gene3D" id="3.30.1120.40">
    <property type="entry name" value="Stage V sporulation protein G"/>
    <property type="match status" value="1"/>
</dbReference>
<dbReference type="EMBL" id="FNBS01000002">
    <property type="protein sequence ID" value="SDF01921.1"/>
    <property type="molecule type" value="Genomic_DNA"/>
</dbReference>
<dbReference type="PANTHER" id="PTHR38429:SF1">
    <property type="entry name" value="SEPTATION PROTEIN SPOVG-RELATED"/>
    <property type="match status" value="1"/>
</dbReference>
<sequence>MKITKTTFKKYENGKLKGFARIVFDDSFAIVTRVVQGKNGLIVALPDHVNKEGKRSLVAFPLTRELRQEIVESVIKAYKEAE</sequence>
<dbReference type="Proteomes" id="UP000183404">
    <property type="component" value="Unassembled WGS sequence"/>
</dbReference>
<reference evidence="4 5" key="1">
    <citation type="submission" date="2016-10" db="EMBL/GenBank/DDBJ databases">
        <authorList>
            <person name="de Groot N.N."/>
        </authorList>
    </citation>
    <scope>NUCLEOTIDE SEQUENCE [LARGE SCALE GENOMIC DNA]</scope>
    <source>
        <strain evidence="4 5">DSM 569</strain>
    </source>
</reference>